<dbReference type="InterPro" id="IPR002197">
    <property type="entry name" value="HTH_Fis"/>
</dbReference>
<evidence type="ECO:0000313" key="10">
    <source>
        <dbReference type="Proteomes" id="UP001054820"/>
    </source>
</evidence>
<proteinExistence type="predicted"/>
<dbReference type="PROSITE" id="PS50110">
    <property type="entry name" value="RESPONSE_REGULATORY"/>
    <property type="match status" value="1"/>
</dbReference>
<keyword evidence="4" id="KW-0805">Transcription regulation</keyword>
<evidence type="ECO:0000259" key="8">
    <source>
        <dbReference type="PROSITE" id="PS50110"/>
    </source>
</evidence>
<dbReference type="PROSITE" id="PS00675">
    <property type="entry name" value="SIGMA54_INTERACT_1"/>
    <property type="match status" value="1"/>
</dbReference>
<dbReference type="EMBL" id="AP024202">
    <property type="protein sequence ID" value="BCN92449.1"/>
    <property type="molecule type" value="Genomic_DNA"/>
</dbReference>
<dbReference type="Gene3D" id="3.40.50.2300">
    <property type="match status" value="1"/>
</dbReference>
<dbReference type="Pfam" id="PF00072">
    <property type="entry name" value="Response_reg"/>
    <property type="match status" value="1"/>
</dbReference>
<evidence type="ECO:0000259" key="7">
    <source>
        <dbReference type="PROSITE" id="PS50045"/>
    </source>
</evidence>
<dbReference type="SMART" id="SM00448">
    <property type="entry name" value="REC"/>
    <property type="match status" value="1"/>
</dbReference>
<keyword evidence="5" id="KW-0804">Transcription</keyword>
<accession>A0ABN6CXW9</accession>
<dbReference type="PRINTS" id="PR01590">
    <property type="entry name" value="HTHFIS"/>
</dbReference>
<dbReference type="Pfam" id="PF14532">
    <property type="entry name" value="Sigma54_activ_2"/>
    <property type="match status" value="1"/>
</dbReference>
<evidence type="ECO:0000256" key="6">
    <source>
        <dbReference type="PROSITE-ProRule" id="PRU00169"/>
    </source>
</evidence>
<feature type="domain" description="Response regulatory" evidence="8">
    <location>
        <begin position="5"/>
        <end position="121"/>
    </location>
</feature>
<dbReference type="Gene3D" id="1.10.10.60">
    <property type="entry name" value="Homeodomain-like"/>
    <property type="match status" value="1"/>
</dbReference>
<dbReference type="InterPro" id="IPR027417">
    <property type="entry name" value="P-loop_NTPase"/>
</dbReference>
<evidence type="ECO:0000256" key="3">
    <source>
        <dbReference type="ARBA" id="ARBA00022840"/>
    </source>
</evidence>
<dbReference type="Gene3D" id="3.40.50.300">
    <property type="entry name" value="P-loop containing nucleotide triphosphate hydrolases"/>
    <property type="match status" value="1"/>
</dbReference>
<gene>
    <name evidence="9" type="primary">ntrX</name>
    <name evidence="9" type="ORF">THMIRHAM_02340</name>
</gene>
<dbReference type="PANTHER" id="PTHR32071">
    <property type="entry name" value="TRANSCRIPTIONAL REGULATORY PROTEIN"/>
    <property type="match status" value="1"/>
</dbReference>
<dbReference type="Proteomes" id="UP001054820">
    <property type="component" value="Chromosome"/>
</dbReference>
<dbReference type="InterPro" id="IPR058031">
    <property type="entry name" value="AAA_lid_NorR"/>
</dbReference>
<dbReference type="CDD" id="cd17550">
    <property type="entry name" value="REC_NtrX-like"/>
    <property type="match status" value="1"/>
</dbReference>
<keyword evidence="2" id="KW-0547">Nucleotide-binding</keyword>
<feature type="modified residue" description="4-aspartylphosphate" evidence="6">
    <location>
        <position position="54"/>
    </location>
</feature>
<dbReference type="PANTHER" id="PTHR32071:SF17">
    <property type="entry name" value="TRANSCRIPTIONAL REGULATOR (NTRC FAMILY)"/>
    <property type="match status" value="1"/>
</dbReference>
<organism evidence="9 10">
    <name type="scientific">Thiomicrorhabdus immobilis</name>
    <dbReference type="NCBI Taxonomy" id="2791037"/>
    <lineage>
        <taxon>Bacteria</taxon>
        <taxon>Pseudomonadati</taxon>
        <taxon>Pseudomonadota</taxon>
        <taxon>Gammaproteobacteria</taxon>
        <taxon>Thiotrichales</taxon>
        <taxon>Piscirickettsiaceae</taxon>
        <taxon>Thiomicrorhabdus</taxon>
    </lineage>
</organism>
<dbReference type="InterPro" id="IPR025662">
    <property type="entry name" value="Sigma_54_int_dom_ATP-bd_1"/>
</dbReference>
<dbReference type="SUPFAM" id="SSF52172">
    <property type="entry name" value="CheY-like"/>
    <property type="match status" value="1"/>
</dbReference>
<reference evidence="9" key="1">
    <citation type="journal article" date="2022" name="Arch. Microbiol.">
        <title>Thiomicrorhabdus immobilis sp. nov., a mesophilic sulfur-oxidizing bacterium isolated from sediment of a brackish lake in northern Japan.</title>
        <authorList>
            <person name="Kojima H."/>
            <person name="Mochizuki J."/>
            <person name="Kanda M."/>
            <person name="Watanabe T."/>
            <person name="Fukui M."/>
        </authorList>
    </citation>
    <scope>NUCLEOTIDE SEQUENCE</scope>
    <source>
        <strain evidence="9">Am19</strain>
    </source>
</reference>
<evidence type="ECO:0000256" key="1">
    <source>
        <dbReference type="ARBA" id="ARBA00022553"/>
    </source>
</evidence>
<protein>
    <submittedName>
        <fullName evidence="9">Sigma-54-dependent Fis family transcriptional regulator</fullName>
    </submittedName>
</protein>
<dbReference type="RefSeq" id="WP_237262149.1">
    <property type="nucleotide sequence ID" value="NZ_AP024202.1"/>
</dbReference>
<sequence length="446" mass="50868">MKPGKLLIVDDERDIRSLMEEIFIEEGYQVETAANGVQAQQAWRSFLPDIIFLDVWMPDIDGISLLKQMQDEGVLENTKVIMMSGHGTIETAIEATRLGAYDFLEKPLSLAKLIVTAERAIEHNQLNQENRQLKQKQPEHFMPVGKSKAVIQLRETLERLSKFTMPILVTGESGTGKHRFAEAIHKTSQRNTSAFLHFYSLDFNKLCQPENMDNLKKTLREVHQGTLIIANIEELSAEAQSILANIVLKQCYKLDDDSDAICIDIRVIALTKTDIEGMVAHQNFREDLYQRLKVMQMHIPALRQHTEDIPELIEYFVNHFVTYEGLEYRHFSVSAQNILRQHTWPGNLKELKNLIQRLLILGSDDVSDDEVKELLMNSQASNSIGEVVDTSLPLKEGKEQFEARYLSQLLRETGGNVSETAKRSGVDRTNLYRKLKALGIDPKNPQ</sequence>
<dbReference type="SUPFAM" id="SSF52540">
    <property type="entry name" value="P-loop containing nucleoside triphosphate hydrolases"/>
    <property type="match status" value="1"/>
</dbReference>
<feature type="domain" description="Sigma-54 factor interaction" evidence="7">
    <location>
        <begin position="143"/>
        <end position="360"/>
    </location>
</feature>
<dbReference type="SUPFAM" id="SSF46689">
    <property type="entry name" value="Homeodomain-like"/>
    <property type="match status" value="1"/>
</dbReference>
<keyword evidence="10" id="KW-1185">Reference proteome</keyword>
<dbReference type="Pfam" id="PF25601">
    <property type="entry name" value="AAA_lid_14"/>
    <property type="match status" value="1"/>
</dbReference>
<evidence type="ECO:0000313" key="9">
    <source>
        <dbReference type="EMBL" id="BCN92449.1"/>
    </source>
</evidence>
<dbReference type="Pfam" id="PF02954">
    <property type="entry name" value="HTH_8"/>
    <property type="match status" value="1"/>
</dbReference>
<evidence type="ECO:0000256" key="4">
    <source>
        <dbReference type="ARBA" id="ARBA00023015"/>
    </source>
</evidence>
<evidence type="ECO:0000256" key="2">
    <source>
        <dbReference type="ARBA" id="ARBA00022741"/>
    </source>
</evidence>
<keyword evidence="1 6" id="KW-0597">Phosphoprotein</keyword>
<dbReference type="InterPro" id="IPR009057">
    <property type="entry name" value="Homeodomain-like_sf"/>
</dbReference>
<dbReference type="PROSITE" id="PS50045">
    <property type="entry name" value="SIGMA54_INTERACT_4"/>
    <property type="match status" value="1"/>
</dbReference>
<evidence type="ECO:0000256" key="5">
    <source>
        <dbReference type="ARBA" id="ARBA00023163"/>
    </source>
</evidence>
<keyword evidence="3" id="KW-0067">ATP-binding</keyword>
<dbReference type="Gene3D" id="1.10.8.60">
    <property type="match status" value="1"/>
</dbReference>
<name>A0ABN6CXW9_9GAMM</name>
<dbReference type="InterPro" id="IPR002078">
    <property type="entry name" value="Sigma_54_int"/>
</dbReference>
<dbReference type="CDD" id="cd00009">
    <property type="entry name" value="AAA"/>
    <property type="match status" value="1"/>
</dbReference>
<dbReference type="InterPro" id="IPR001789">
    <property type="entry name" value="Sig_transdc_resp-reg_receiver"/>
</dbReference>
<dbReference type="InterPro" id="IPR011006">
    <property type="entry name" value="CheY-like_superfamily"/>
</dbReference>